<evidence type="ECO:0000313" key="3">
    <source>
        <dbReference type="Proteomes" id="UP000768524"/>
    </source>
</evidence>
<organism evidence="2 3">
    <name type="scientific">Pectobacterium brasiliense</name>
    <dbReference type="NCBI Taxonomy" id="180957"/>
    <lineage>
        <taxon>Bacteria</taxon>
        <taxon>Pseudomonadati</taxon>
        <taxon>Pseudomonadota</taxon>
        <taxon>Gammaproteobacteria</taxon>
        <taxon>Enterobacterales</taxon>
        <taxon>Pectobacteriaceae</taxon>
        <taxon>Pectobacterium</taxon>
    </lineage>
</organism>
<dbReference type="Pfam" id="PF10734">
    <property type="entry name" value="DUF2523"/>
    <property type="match status" value="1"/>
</dbReference>
<keyword evidence="1" id="KW-0812">Transmembrane</keyword>
<dbReference type="EMBL" id="JACGEP010000009">
    <property type="protein sequence ID" value="MBN3050846.1"/>
    <property type="molecule type" value="Genomic_DNA"/>
</dbReference>
<dbReference type="AlphaFoldDB" id="A0AAE2WE89"/>
<comment type="caution">
    <text evidence="2">The sequence shown here is derived from an EMBL/GenBank/DDBJ whole genome shotgun (WGS) entry which is preliminary data.</text>
</comment>
<gene>
    <name evidence="2" type="ORF">H4F45_04995</name>
</gene>
<accession>A0AAE2WE89</accession>
<keyword evidence="1" id="KW-1133">Transmembrane helix</keyword>
<dbReference type="Proteomes" id="UP000768524">
    <property type="component" value="Unassembled WGS sequence"/>
</dbReference>
<feature type="transmembrane region" description="Helical" evidence="1">
    <location>
        <begin position="62"/>
        <end position="83"/>
    </location>
</feature>
<feature type="transmembrane region" description="Helical" evidence="1">
    <location>
        <begin position="12"/>
        <end position="34"/>
    </location>
</feature>
<evidence type="ECO:0000256" key="1">
    <source>
        <dbReference type="SAM" id="Phobius"/>
    </source>
</evidence>
<sequence length="95" mass="11108">MFGIFISALNSVLVWLFKSVVIKFVFFTAIYLFVSEAIPVLQERLPIDTNIREIFAQFPDSVWYFANMMMLPYGIKIVLSAWLTRFIIRRIPLIG</sequence>
<dbReference type="InterPro" id="IPR019670">
    <property type="entry name" value="DUF2523"/>
</dbReference>
<reference evidence="2" key="1">
    <citation type="submission" date="2020-07" db="EMBL/GenBank/DDBJ databases">
        <title>A pangenomic view of the genus Pectobacterium provides insights into genome organization, phylogeny, and virulence.</title>
        <authorList>
            <person name="Jonkheer E."/>
            <person name="Brankovics B."/>
            <person name="Houwers I."/>
            <person name="Van Der Wolf J."/>
            <person name="Bonants P."/>
            <person name="Vreeburg R."/>
            <person name="Bollema R."/>
            <person name="De Haan J."/>
            <person name="Berke L."/>
            <person name="De Ridder D."/>
            <person name="Smit S."/>
            <person name="Van Der Lee T.A.J."/>
        </authorList>
    </citation>
    <scope>NUCLEOTIDE SEQUENCE</scope>
    <source>
        <strain evidence="2">NAK:433</strain>
    </source>
</reference>
<proteinExistence type="predicted"/>
<dbReference type="RefSeq" id="WP_205559044.1">
    <property type="nucleotide sequence ID" value="NZ_JACGEP010000009.1"/>
</dbReference>
<evidence type="ECO:0000313" key="2">
    <source>
        <dbReference type="EMBL" id="MBN3050846.1"/>
    </source>
</evidence>
<name>A0AAE2WE89_9GAMM</name>
<keyword evidence="1" id="KW-0472">Membrane</keyword>
<protein>
    <submittedName>
        <fullName evidence="2">DUF2523 domain-containing protein</fullName>
    </submittedName>
</protein>